<reference evidence="3" key="1">
    <citation type="submission" date="2012-02" db="EMBL/GenBank/DDBJ databases">
        <title>Complete sequence of Desulfitobacterium dichloroeliminans LMG P-21439.</title>
        <authorList>
            <person name="Lucas S."/>
            <person name="Han J."/>
            <person name="Lapidus A."/>
            <person name="Cheng J.-F."/>
            <person name="Goodwin L."/>
            <person name="Pitluck S."/>
            <person name="Peters L."/>
            <person name="Ovchinnikova G."/>
            <person name="Teshima H."/>
            <person name="Detter J.C."/>
            <person name="Han C."/>
            <person name="Tapia R."/>
            <person name="Land M."/>
            <person name="Hauser L."/>
            <person name="Kyrpides N."/>
            <person name="Ivanova N."/>
            <person name="Pagani I."/>
            <person name="Kruse T."/>
            <person name="de Vos W.M."/>
            <person name="Boon N."/>
            <person name="Smidt H."/>
            <person name="Woyke T."/>
        </authorList>
    </citation>
    <scope>NUCLEOTIDE SEQUENCE [LARGE SCALE GENOMIC DNA]</scope>
    <source>
        <strain evidence="3">LMG P-21439 / DCA1</strain>
    </source>
</reference>
<dbReference type="OrthoDB" id="285216at2"/>
<feature type="domain" description="MobA-like NTP transferase" evidence="1">
    <location>
        <begin position="5"/>
        <end position="172"/>
    </location>
</feature>
<dbReference type="GO" id="GO:0016779">
    <property type="term" value="F:nucleotidyltransferase activity"/>
    <property type="evidence" value="ECO:0007669"/>
    <property type="project" value="UniProtKB-ARBA"/>
</dbReference>
<dbReference type="RefSeq" id="WP_015263630.1">
    <property type="nucleotide sequence ID" value="NC_019903.1"/>
</dbReference>
<accession>L0FDE5</accession>
<dbReference type="SUPFAM" id="SSF53448">
    <property type="entry name" value="Nucleotide-diphospho-sugar transferases"/>
    <property type="match status" value="1"/>
</dbReference>
<dbReference type="CDD" id="cd04182">
    <property type="entry name" value="GT_2_like_f"/>
    <property type="match status" value="1"/>
</dbReference>
<gene>
    <name evidence="2" type="ordered locus">Desdi_3277</name>
</gene>
<dbReference type="PANTHER" id="PTHR43777">
    <property type="entry name" value="MOLYBDENUM COFACTOR CYTIDYLYLTRANSFERASE"/>
    <property type="match status" value="1"/>
</dbReference>
<dbReference type="EMBL" id="CP003344">
    <property type="protein sequence ID" value="AGA70671.1"/>
    <property type="molecule type" value="Genomic_DNA"/>
</dbReference>
<dbReference type="KEGG" id="ddl:Desdi_3277"/>
<evidence type="ECO:0000259" key="1">
    <source>
        <dbReference type="Pfam" id="PF12804"/>
    </source>
</evidence>
<dbReference type="HOGENOM" id="CLU_061980_2_0_9"/>
<dbReference type="InterPro" id="IPR029044">
    <property type="entry name" value="Nucleotide-diphossugar_trans"/>
</dbReference>
<dbReference type="AlphaFoldDB" id="L0FDE5"/>
<dbReference type="InterPro" id="IPR025877">
    <property type="entry name" value="MobA-like_NTP_Trfase"/>
</dbReference>
<dbReference type="STRING" id="871963.Desdi_3277"/>
<keyword evidence="3" id="KW-1185">Reference proteome</keyword>
<dbReference type="Gene3D" id="3.90.550.10">
    <property type="entry name" value="Spore Coat Polysaccharide Biosynthesis Protein SpsA, Chain A"/>
    <property type="match status" value="1"/>
</dbReference>
<dbReference type="PANTHER" id="PTHR43777:SF1">
    <property type="entry name" value="MOLYBDENUM COFACTOR CYTIDYLYLTRANSFERASE"/>
    <property type="match status" value="1"/>
</dbReference>
<evidence type="ECO:0000313" key="3">
    <source>
        <dbReference type="Proteomes" id="UP000010797"/>
    </source>
</evidence>
<name>L0FDE5_DESDL</name>
<organism evidence="2 3">
    <name type="scientific">Desulfitobacterium dichloroeliminans (strain LMG P-21439 / DCA1)</name>
    <dbReference type="NCBI Taxonomy" id="871963"/>
    <lineage>
        <taxon>Bacteria</taxon>
        <taxon>Bacillati</taxon>
        <taxon>Bacillota</taxon>
        <taxon>Clostridia</taxon>
        <taxon>Eubacteriales</taxon>
        <taxon>Desulfitobacteriaceae</taxon>
        <taxon>Desulfitobacterium</taxon>
    </lineage>
</organism>
<dbReference type="Proteomes" id="UP000010797">
    <property type="component" value="Chromosome"/>
</dbReference>
<protein>
    <submittedName>
        <fullName evidence="2">Putative MobA-like protein</fullName>
    </submittedName>
</protein>
<dbReference type="Pfam" id="PF12804">
    <property type="entry name" value="NTP_transf_3"/>
    <property type="match status" value="1"/>
</dbReference>
<sequence>MLRFVVMAAGKASRMGQDKLSLPWGNTTLLGHVLWTLQLAIREHSVGATHQEECCEILVIAPQTCSAYRLGEESNFWIQSYAGQPLSETIRCGLKDNSEVEPGVCFIPGDQVGMDEQTLARMIRFFIEEEPDFLVPKALEVTGSPVFFHSRYISELMNLQGEQGGKQVLNRYRERWTTFPVLKDFLLDIDTMNEYLEHRPKLSQESNLFVKEDG</sequence>
<dbReference type="eggNOG" id="COG2068">
    <property type="taxonomic scope" value="Bacteria"/>
</dbReference>
<evidence type="ECO:0000313" key="2">
    <source>
        <dbReference type="EMBL" id="AGA70671.1"/>
    </source>
</evidence>
<proteinExistence type="predicted"/>